<dbReference type="NCBIfam" id="TIGR02436">
    <property type="entry name" value="four helix bundle protein"/>
    <property type="match status" value="1"/>
</dbReference>
<evidence type="ECO:0000313" key="2">
    <source>
        <dbReference type="Proteomes" id="UP000178925"/>
    </source>
</evidence>
<dbReference type="PANTHER" id="PTHR38471:SF2">
    <property type="entry name" value="FOUR HELIX BUNDLE PROTEIN"/>
    <property type="match status" value="1"/>
</dbReference>
<dbReference type="InterPro" id="IPR036583">
    <property type="entry name" value="23S_rRNA_IVS_sf"/>
</dbReference>
<dbReference type="STRING" id="1797995.A2242_00470"/>
<sequence length="130" mass="15496">MSDYIQLGNLDVYKMAVELSRDAWRIYERLDWRDKKILGDQFIESTDSVGANIAEGYGRYHYKDRIKFYYNSRGSLLESQHWILLLYERKKISKEEFMSLLGKQKMVHSKLNSYISSCYRSITTINKSEK</sequence>
<dbReference type="SUPFAM" id="SSF158446">
    <property type="entry name" value="IVS-encoded protein-like"/>
    <property type="match status" value="1"/>
</dbReference>
<organism evidence="1 2">
    <name type="scientific">Candidatus Falkowbacteria bacterium RIFOXYA2_FULL_47_9</name>
    <dbReference type="NCBI Taxonomy" id="1797995"/>
    <lineage>
        <taxon>Bacteria</taxon>
        <taxon>Candidatus Falkowiibacteriota</taxon>
    </lineage>
</organism>
<dbReference type="EMBL" id="MFGC01000049">
    <property type="protein sequence ID" value="OGF26459.1"/>
    <property type="molecule type" value="Genomic_DNA"/>
</dbReference>
<dbReference type="Pfam" id="PF05635">
    <property type="entry name" value="23S_rRNA_IVP"/>
    <property type="match status" value="1"/>
</dbReference>
<name>A0A1F5SIH6_9BACT</name>
<dbReference type="InterPro" id="IPR012657">
    <property type="entry name" value="23S_rRNA-intervening_sequence"/>
</dbReference>
<dbReference type="PANTHER" id="PTHR38471">
    <property type="entry name" value="FOUR HELIX BUNDLE PROTEIN"/>
    <property type="match status" value="1"/>
</dbReference>
<reference evidence="1 2" key="1">
    <citation type="journal article" date="2016" name="Nat. Commun.">
        <title>Thousands of microbial genomes shed light on interconnected biogeochemical processes in an aquifer system.</title>
        <authorList>
            <person name="Anantharaman K."/>
            <person name="Brown C.T."/>
            <person name="Hug L.A."/>
            <person name="Sharon I."/>
            <person name="Castelle C.J."/>
            <person name="Probst A.J."/>
            <person name="Thomas B.C."/>
            <person name="Singh A."/>
            <person name="Wilkins M.J."/>
            <person name="Karaoz U."/>
            <person name="Brodie E.L."/>
            <person name="Williams K.H."/>
            <person name="Hubbard S.S."/>
            <person name="Banfield J.F."/>
        </authorList>
    </citation>
    <scope>NUCLEOTIDE SEQUENCE [LARGE SCALE GENOMIC DNA]</scope>
</reference>
<proteinExistence type="predicted"/>
<dbReference type="AlphaFoldDB" id="A0A1F5SIH6"/>
<accession>A0A1F5SIH6</accession>
<gene>
    <name evidence="1" type="ORF">A2242_00470</name>
</gene>
<dbReference type="Proteomes" id="UP000178925">
    <property type="component" value="Unassembled WGS sequence"/>
</dbReference>
<evidence type="ECO:0000313" key="1">
    <source>
        <dbReference type="EMBL" id="OGF26459.1"/>
    </source>
</evidence>
<protein>
    <submittedName>
        <fullName evidence="1">Four helix bundle protein</fullName>
    </submittedName>
</protein>
<comment type="caution">
    <text evidence="1">The sequence shown here is derived from an EMBL/GenBank/DDBJ whole genome shotgun (WGS) entry which is preliminary data.</text>
</comment>
<dbReference type="Gene3D" id="1.20.1440.60">
    <property type="entry name" value="23S rRNA-intervening sequence"/>
    <property type="match status" value="1"/>
</dbReference>